<dbReference type="Pfam" id="PF11753">
    <property type="entry name" value="DUF3310"/>
    <property type="match status" value="1"/>
</dbReference>
<dbReference type="InterPro" id="IPR021739">
    <property type="entry name" value="SaV-like"/>
</dbReference>
<protein>
    <submittedName>
        <fullName evidence="2">Nucelotide kinase</fullName>
    </submittedName>
</protein>
<proteinExistence type="predicted"/>
<dbReference type="GO" id="GO:0016301">
    <property type="term" value="F:kinase activity"/>
    <property type="evidence" value="ECO:0007669"/>
    <property type="project" value="UniProtKB-KW"/>
</dbReference>
<keyword evidence="2" id="KW-0808">Transferase</keyword>
<reference evidence="2" key="1">
    <citation type="journal article" date="2021" name="Proc. Natl. Acad. Sci. U.S.A.">
        <title>A Catalog of Tens of Thousands of Viruses from Human Metagenomes Reveals Hidden Associations with Chronic Diseases.</title>
        <authorList>
            <person name="Tisza M.J."/>
            <person name="Buck C.B."/>
        </authorList>
    </citation>
    <scope>NUCLEOTIDE SEQUENCE</scope>
    <source>
        <strain evidence="2">Ctlpi2</strain>
    </source>
</reference>
<keyword evidence="2" id="KW-0418">Kinase</keyword>
<organism evidence="2">
    <name type="scientific">Podoviridae sp. ctlpi2</name>
    <dbReference type="NCBI Taxonomy" id="2826574"/>
    <lineage>
        <taxon>Viruses</taxon>
        <taxon>Duplodnaviria</taxon>
        <taxon>Heunggongvirae</taxon>
        <taxon>Uroviricota</taxon>
        <taxon>Caudoviricetes</taxon>
    </lineage>
</organism>
<evidence type="ECO:0000313" key="2">
    <source>
        <dbReference type="EMBL" id="DAD83098.1"/>
    </source>
</evidence>
<feature type="region of interest" description="Disordered" evidence="1">
    <location>
        <begin position="125"/>
        <end position="152"/>
    </location>
</feature>
<accession>A0A8S5MLM0</accession>
<name>A0A8S5MLM0_9CAUD</name>
<sequence>MKNEQNVVVHIYGNIHVEMPLRTWLGVKYLAHDRNGDLYGYDKKPLRKMKHWDVASQGDKSVFIVKLGTFTRDWTASCLSVEQILESPANAELAAWEKENNIAHPVPEETLEVLLDILMKAQKQAQKQAAEPTTSEDQAPDEDEVRDDAPCREPPLAEAWDAIPWGGKYAYGGPNHNNATDLVNHPPHYQSNGIECIDAIRAALTPEQFAGYCRGNAMKYLWRAGKKLQSGQLAADAWKEDLEKARWYLNKILNDQPSD</sequence>
<evidence type="ECO:0000256" key="1">
    <source>
        <dbReference type="SAM" id="MobiDB-lite"/>
    </source>
</evidence>
<dbReference type="EMBL" id="BK014928">
    <property type="protein sequence ID" value="DAD83098.1"/>
    <property type="molecule type" value="Genomic_DNA"/>
</dbReference>